<organism evidence="1 2">
    <name type="scientific">Ophiophagus hannah</name>
    <name type="common">King cobra</name>
    <name type="synonym">Naja hannah</name>
    <dbReference type="NCBI Taxonomy" id="8665"/>
    <lineage>
        <taxon>Eukaryota</taxon>
        <taxon>Metazoa</taxon>
        <taxon>Chordata</taxon>
        <taxon>Craniata</taxon>
        <taxon>Vertebrata</taxon>
        <taxon>Euteleostomi</taxon>
        <taxon>Lepidosauria</taxon>
        <taxon>Squamata</taxon>
        <taxon>Bifurcata</taxon>
        <taxon>Unidentata</taxon>
        <taxon>Episquamata</taxon>
        <taxon>Toxicofera</taxon>
        <taxon>Serpentes</taxon>
        <taxon>Colubroidea</taxon>
        <taxon>Elapidae</taxon>
        <taxon>Elapinae</taxon>
        <taxon>Ophiophagus</taxon>
    </lineage>
</organism>
<reference evidence="1 2" key="1">
    <citation type="journal article" date="2013" name="Proc. Natl. Acad. Sci. U.S.A.">
        <title>The king cobra genome reveals dynamic gene evolution and adaptation in the snake venom system.</title>
        <authorList>
            <person name="Vonk F.J."/>
            <person name="Casewell N.R."/>
            <person name="Henkel C.V."/>
            <person name="Heimberg A.M."/>
            <person name="Jansen H.J."/>
            <person name="McCleary R.J."/>
            <person name="Kerkkamp H.M."/>
            <person name="Vos R.A."/>
            <person name="Guerreiro I."/>
            <person name="Calvete J.J."/>
            <person name="Wuster W."/>
            <person name="Woods A.E."/>
            <person name="Logan J.M."/>
            <person name="Harrison R.A."/>
            <person name="Castoe T.A."/>
            <person name="de Koning A.P."/>
            <person name="Pollock D.D."/>
            <person name="Yandell M."/>
            <person name="Calderon D."/>
            <person name="Renjifo C."/>
            <person name="Currier R.B."/>
            <person name="Salgado D."/>
            <person name="Pla D."/>
            <person name="Sanz L."/>
            <person name="Hyder A.S."/>
            <person name="Ribeiro J.M."/>
            <person name="Arntzen J.W."/>
            <person name="van den Thillart G.E."/>
            <person name="Boetzer M."/>
            <person name="Pirovano W."/>
            <person name="Dirks R.P."/>
            <person name="Spaink H.P."/>
            <person name="Duboule D."/>
            <person name="McGlinn E."/>
            <person name="Kini R.M."/>
            <person name="Richardson M.K."/>
        </authorList>
    </citation>
    <scope>NUCLEOTIDE SEQUENCE</scope>
    <source>
        <tissue evidence="1">Blood</tissue>
    </source>
</reference>
<accession>V8NR20</accession>
<gene>
    <name evidence="1" type="ORF">L345_09511</name>
</gene>
<keyword evidence="2" id="KW-1185">Reference proteome</keyword>
<dbReference type="PANTHER" id="PTHR21521">
    <property type="entry name" value="AMUN, ISOFORM A"/>
    <property type="match status" value="1"/>
</dbReference>
<name>V8NR20_OPHHA</name>
<feature type="non-terminal residue" evidence="1">
    <location>
        <position position="1"/>
    </location>
</feature>
<evidence type="ECO:0000313" key="1">
    <source>
        <dbReference type="EMBL" id="ETE64724.1"/>
    </source>
</evidence>
<dbReference type="OrthoDB" id="8249012at2759"/>
<proteinExistence type="predicted"/>
<comment type="caution">
    <text evidence="1">The sequence shown here is derived from an EMBL/GenBank/DDBJ whole genome shotgun (WGS) entry which is preliminary data.</text>
</comment>
<sequence>MTGKGGLYACEDPSSWEAVLNIYQDVIEAMGSKKKKLITLDQWYQEELPKLLAGREEKYLTKEELVKLMEWKLTVAILAAGAPAIAAFMADEVMEILPGLAPLQYTLKHYLLYMDKIQSCVKKLNKGNTTETWTAHLVEKCLWTWALAQKLRLSSLPIVNREEDEGDVVEQRDRARKKQRTK</sequence>
<protein>
    <submittedName>
        <fullName evidence="1">Uncharacterized protein</fullName>
    </submittedName>
</protein>
<evidence type="ECO:0000313" key="2">
    <source>
        <dbReference type="Proteomes" id="UP000018936"/>
    </source>
</evidence>
<dbReference type="Proteomes" id="UP000018936">
    <property type="component" value="Unassembled WGS sequence"/>
</dbReference>
<dbReference type="EMBL" id="AZIM01002135">
    <property type="protein sequence ID" value="ETE64724.1"/>
    <property type="molecule type" value="Genomic_DNA"/>
</dbReference>
<dbReference type="PANTHER" id="PTHR21521:SF0">
    <property type="entry name" value="AMUN, ISOFORM A"/>
    <property type="match status" value="1"/>
</dbReference>
<dbReference type="AlphaFoldDB" id="V8NR20"/>